<feature type="transmembrane region" description="Helical" evidence="1">
    <location>
        <begin position="6"/>
        <end position="28"/>
    </location>
</feature>
<keyword evidence="1" id="KW-0472">Membrane</keyword>
<keyword evidence="1" id="KW-0812">Transmembrane</keyword>
<proteinExistence type="predicted"/>
<comment type="caution">
    <text evidence="2">The sequence shown here is derived from an EMBL/GenBank/DDBJ whole genome shotgun (WGS) entry which is preliminary data.</text>
</comment>
<protein>
    <submittedName>
        <fullName evidence="2">Uncharacterized protein</fullName>
    </submittedName>
</protein>
<sequence>MNKFYLINDLVSFIANCLSIYTILNTLIKKIDYQKLIKNELPFIPYFG</sequence>
<accession>A0A644Z6J1</accession>
<evidence type="ECO:0000313" key="2">
    <source>
        <dbReference type="EMBL" id="MPM36505.1"/>
    </source>
</evidence>
<evidence type="ECO:0000256" key="1">
    <source>
        <dbReference type="SAM" id="Phobius"/>
    </source>
</evidence>
<dbReference type="EMBL" id="VSSQ01007629">
    <property type="protein sequence ID" value="MPM36505.1"/>
    <property type="molecule type" value="Genomic_DNA"/>
</dbReference>
<reference evidence="2" key="1">
    <citation type="submission" date="2019-08" db="EMBL/GenBank/DDBJ databases">
        <authorList>
            <person name="Kucharzyk K."/>
            <person name="Murdoch R.W."/>
            <person name="Higgins S."/>
            <person name="Loffler F."/>
        </authorList>
    </citation>
    <scope>NUCLEOTIDE SEQUENCE</scope>
</reference>
<organism evidence="2">
    <name type="scientific">bioreactor metagenome</name>
    <dbReference type="NCBI Taxonomy" id="1076179"/>
    <lineage>
        <taxon>unclassified sequences</taxon>
        <taxon>metagenomes</taxon>
        <taxon>ecological metagenomes</taxon>
    </lineage>
</organism>
<gene>
    <name evidence="2" type="ORF">SDC9_83103</name>
</gene>
<dbReference type="AlphaFoldDB" id="A0A644Z6J1"/>
<keyword evidence="1" id="KW-1133">Transmembrane helix</keyword>
<name>A0A644Z6J1_9ZZZZ</name>